<keyword evidence="4" id="KW-1185">Reference proteome</keyword>
<dbReference type="OrthoDB" id="2971889at2759"/>
<dbReference type="Gene3D" id="3.30.710.10">
    <property type="entry name" value="Potassium Channel Kv1.1, Chain A"/>
    <property type="match status" value="1"/>
</dbReference>
<accession>A0A8K0XQ49</accession>
<name>A0A8K0XQ49_9AGAR</name>
<dbReference type="Proteomes" id="UP000813824">
    <property type="component" value="Unassembled WGS sequence"/>
</dbReference>
<evidence type="ECO:0000256" key="1">
    <source>
        <dbReference type="SAM" id="MobiDB-lite"/>
    </source>
</evidence>
<feature type="region of interest" description="Disordered" evidence="1">
    <location>
        <begin position="1"/>
        <end position="21"/>
    </location>
</feature>
<gene>
    <name evidence="3" type="ORF">BXZ70DRAFT_935741</name>
</gene>
<evidence type="ECO:0000313" key="3">
    <source>
        <dbReference type="EMBL" id="KAH8100768.1"/>
    </source>
</evidence>
<dbReference type="EMBL" id="JAEVFJ010000014">
    <property type="protein sequence ID" value="KAH8100768.1"/>
    <property type="molecule type" value="Genomic_DNA"/>
</dbReference>
<comment type="caution">
    <text evidence="3">The sequence shown here is derived from an EMBL/GenBank/DDBJ whole genome shotgun (WGS) entry which is preliminary data.</text>
</comment>
<proteinExistence type="predicted"/>
<dbReference type="CDD" id="cd18186">
    <property type="entry name" value="BTB_POZ_ZBTB_KLHL-like"/>
    <property type="match status" value="1"/>
</dbReference>
<sequence>MTQNDSLVPGSPSWSDASLDDPSLCSEASFSYQVSTVGDDDARQHDIVDSLKNNTPDWKDISMPDWKDTGMPSPEPEKLPLFQDCTDFWYEDGGVVIVAESTAFRVHPTILSRQSPVIAGMLSPLRTSANASQTMYKGCPVVHFLDTACGVRYFMQWIYDTGFHVNHTLELNVLSEMLRISTKYEISNLRQSVLDALRHYFPSSLEAFHTAKTTHHSHLTTGDYFLLANTCRETGVTSILPMILLICAHQDLTAILDGVPYPHTPSGHIELSPKNKRIILGARPQLTHIARTVTLGVLYSARGHCAAAWFWKPFRMVICGDKKRWAGWQMITECRKDGFNSPMPETFGPFDTFEFCRHCQREYDAGVAQGRRETWDGLPEIFGLENWDAVNSGDD</sequence>
<reference evidence="3" key="1">
    <citation type="journal article" date="2021" name="New Phytol.">
        <title>Evolutionary innovations through gain and loss of genes in the ectomycorrhizal Boletales.</title>
        <authorList>
            <person name="Wu G."/>
            <person name="Miyauchi S."/>
            <person name="Morin E."/>
            <person name="Kuo A."/>
            <person name="Drula E."/>
            <person name="Varga T."/>
            <person name="Kohler A."/>
            <person name="Feng B."/>
            <person name="Cao Y."/>
            <person name="Lipzen A."/>
            <person name="Daum C."/>
            <person name="Hundley H."/>
            <person name="Pangilinan J."/>
            <person name="Johnson J."/>
            <person name="Barry K."/>
            <person name="LaButti K."/>
            <person name="Ng V."/>
            <person name="Ahrendt S."/>
            <person name="Min B."/>
            <person name="Choi I.G."/>
            <person name="Park H."/>
            <person name="Plett J.M."/>
            <person name="Magnuson J."/>
            <person name="Spatafora J.W."/>
            <person name="Nagy L.G."/>
            <person name="Henrissat B."/>
            <person name="Grigoriev I.V."/>
            <person name="Yang Z.L."/>
            <person name="Xu J."/>
            <person name="Martin F.M."/>
        </authorList>
    </citation>
    <scope>NUCLEOTIDE SEQUENCE</scope>
    <source>
        <strain evidence="3">KKN 215</strain>
    </source>
</reference>
<dbReference type="InterPro" id="IPR011333">
    <property type="entry name" value="SKP1/BTB/POZ_sf"/>
</dbReference>
<protein>
    <recommendedName>
        <fullName evidence="2">BTB domain-containing protein</fullName>
    </recommendedName>
</protein>
<evidence type="ECO:0000259" key="2">
    <source>
        <dbReference type="SMART" id="SM00225"/>
    </source>
</evidence>
<organism evidence="3 4">
    <name type="scientific">Cristinia sonorae</name>
    <dbReference type="NCBI Taxonomy" id="1940300"/>
    <lineage>
        <taxon>Eukaryota</taxon>
        <taxon>Fungi</taxon>
        <taxon>Dikarya</taxon>
        <taxon>Basidiomycota</taxon>
        <taxon>Agaricomycotina</taxon>
        <taxon>Agaricomycetes</taxon>
        <taxon>Agaricomycetidae</taxon>
        <taxon>Agaricales</taxon>
        <taxon>Pleurotineae</taxon>
        <taxon>Stephanosporaceae</taxon>
        <taxon>Cristinia</taxon>
    </lineage>
</organism>
<dbReference type="InterPro" id="IPR000210">
    <property type="entry name" value="BTB/POZ_dom"/>
</dbReference>
<feature type="domain" description="BTB" evidence="2">
    <location>
        <begin position="93"/>
        <end position="201"/>
    </location>
</feature>
<dbReference type="AlphaFoldDB" id="A0A8K0XQ49"/>
<dbReference type="SMART" id="SM00225">
    <property type="entry name" value="BTB"/>
    <property type="match status" value="1"/>
</dbReference>
<feature type="compositionally biased region" description="Polar residues" evidence="1">
    <location>
        <begin position="1"/>
        <end position="16"/>
    </location>
</feature>
<evidence type="ECO:0000313" key="4">
    <source>
        <dbReference type="Proteomes" id="UP000813824"/>
    </source>
</evidence>